<evidence type="ECO:0000313" key="7">
    <source>
        <dbReference type="Proteomes" id="UP000538196"/>
    </source>
</evidence>
<accession>A0A7W4YJB2</accession>
<dbReference type="GO" id="GO:0003677">
    <property type="term" value="F:DNA binding"/>
    <property type="evidence" value="ECO:0007669"/>
    <property type="project" value="UniProtKB-KW"/>
</dbReference>
<dbReference type="Pfam" id="PF01047">
    <property type="entry name" value="MarR"/>
    <property type="match status" value="1"/>
</dbReference>
<dbReference type="SUPFAM" id="SSF46785">
    <property type="entry name" value="Winged helix' DNA-binding domain"/>
    <property type="match status" value="1"/>
</dbReference>
<dbReference type="SMART" id="SM00347">
    <property type="entry name" value="HTH_MARR"/>
    <property type="match status" value="1"/>
</dbReference>
<dbReference type="Gene3D" id="1.10.10.10">
    <property type="entry name" value="Winged helix-like DNA-binding domain superfamily/Winged helix DNA-binding domain"/>
    <property type="match status" value="1"/>
</dbReference>
<keyword evidence="7" id="KW-1185">Reference proteome</keyword>
<dbReference type="EMBL" id="JACHVP010000001">
    <property type="protein sequence ID" value="MBB2966459.1"/>
    <property type="molecule type" value="Genomic_DNA"/>
</dbReference>
<dbReference type="RefSeq" id="WP_021763712.1">
    <property type="nucleotide sequence ID" value="NZ_JACHVP010000001.1"/>
</dbReference>
<keyword evidence="2 6" id="KW-0238">DNA-binding</keyword>
<evidence type="ECO:0000256" key="3">
    <source>
        <dbReference type="ARBA" id="ARBA00023163"/>
    </source>
</evidence>
<organism evidence="6 7">
    <name type="scientific">Leifsonia aquatica</name>
    <name type="common">Corynebacterium aquaticum</name>
    <dbReference type="NCBI Taxonomy" id="144185"/>
    <lineage>
        <taxon>Bacteria</taxon>
        <taxon>Bacillati</taxon>
        <taxon>Actinomycetota</taxon>
        <taxon>Actinomycetes</taxon>
        <taxon>Micrococcales</taxon>
        <taxon>Microbacteriaceae</taxon>
        <taxon>Leifsonia</taxon>
    </lineage>
</organism>
<evidence type="ECO:0000259" key="5">
    <source>
        <dbReference type="PROSITE" id="PS50995"/>
    </source>
</evidence>
<dbReference type="PROSITE" id="PS01117">
    <property type="entry name" value="HTH_MARR_1"/>
    <property type="match status" value="1"/>
</dbReference>
<proteinExistence type="predicted"/>
<evidence type="ECO:0000256" key="4">
    <source>
        <dbReference type="SAM" id="MobiDB-lite"/>
    </source>
</evidence>
<keyword evidence="3" id="KW-0804">Transcription</keyword>
<dbReference type="InterPro" id="IPR000835">
    <property type="entry name" value="HTH_MarR-typ"/>
</dbReference>
<sequence length="169" mass="18479">MGAEVDDVGAELRRAVTRLYSRFRSERVEGEVSEAALLVLVVLGKRGPMSLSDLADAGRVTLGSVSQTVRRLEELGHITKARATDDRRKVIFTLTEQGREAADASRRHREDWLNHRLTQLTPGEQDDIRRVASLLLHIADSGTGTPCIPSKPSSSRSAARCASAAPTRH</sequence>
<dbReference type="GO" id="GO:0003700">
    <property type="term" value="F:DNA-binding transcription factor activity"/>
    <property type="evidence" value="ECO:0007669"/>
    <property type="project" value="InterPro"/>
</dbReference>
<keyword evidence="1" id="KW-0805">Transcription regulation</keyword>
<reference evidence="6 7" key="1">
    <citation type="submission" date="2020-08" db="EMBL/GenBank/DDBJ databases">
        <title>Sequencing the genomes of 1000 actinobacteria strains.</title>
        <authorList>
            <person name="Klenk H.-P."/>
        </authorList>
    </citation>
    <scope>NUCLEOTIDE SEQUENCE [LARGE SCALE GENOMIC DNA]</scope>
    <source>
        <strain evidence="6 7">DSM 20146</strain>
    </source>
</reference>
<evidence type="ECO:0000256" key="1">
    <source>
        <dbReference type="ARBA" id="ARBA00023015"/>
    </source>
</evidence>
<name>A0A7W4YJB2_LEIAQ</name>
<feature type="region of interest" description="Disordered" evidence="4">
    <location>
        <begin position="143"/>
        <end position="169"/>
    </location>
</feature>
<evidence type="ECO:0000313" key="6">
    <source>
        <dbReference type="EMBL" id="MBB2966459.1"/>
    </source>
</evidence>
<dbReference type="PANTHER" id="PTHR39515">
    <property type="entry name" value="CONSERVED PROTEIN"/>
    <property type="match status" value="1"/>
</dbReference>
<protein>
    <submittedName>
        <fullName evidence="6">DNA-binding MarR family transcriptional regulator</fullName>
    </submittedName>
</protein>
<dbReference type="InterPro" id="IPR052526">
    <property type="entry name" value="HTH-type_Bedaq_tolerance"/>
</dbReference>
<comment type="caution">
    <text evidence="6">The sequence shown here is derived from an EMBL/GenBank/DDBJ whole genome shotgun (WGS) entry which is preliminary data.</text>
</comment>
<gene>
    <name evidence="6" type="ORF">FHX33_001191</name>
</gene>
<dbReference type="InterPro" id="IPR036390">
    <property type="entry name" value="WH_DNA-bd_sf"/>
</dbReference>
<evidence type="ECO:0000256" key="2">
    <source>
        <dbReference type="ARBA" id="ARBA00023125"/>
    </source>
</evidence>
<dbReference type="AlphaFoldDB" id="A0A7W4YJB2"/>
<dbReference type="PROSITE" id="PS50995">
    <property type="entry name" value="HTH_MARR_2"/>
    <property type="match status" value="1"/>
</dbReference>
<feature type="compositionally biased region" description="Low complexity" evidence="4">
    <location>
        <begin position="153"/>
        <end position="169"/>
    </location>
</feature>
<dbReference type="InterPro" id="IPR023187">
    <property type="entry name" value="Tscrpt_reg_MarR-type_CS"/>
</dbReference>
<dbReference type="PANTHER" id="PTHR39515:SF2">
    <property type="entry name" value="HTH-TYPE TRANSCRIPTIONAL REGULATOR RV0880"/>
    <property type="match status" value="1"/>
</dbReference>
<dbReference type="InterPro" id="IPR036388">
    <property type="entry name" value="WH-like_DNA-bd_sf"/>
</dbReference>
<dbReference type="Proteomes" id="UP000538196">
    <property type="component" value="Unassembled WGS sequence"/>
</dbReference>
<feature type="domain" description="HTH marR-type" evidence="5">
    <location>
        <begin position="5"/>
        <end position="137"/>
    </location>
</feature>